<dbReference type="Proteomes" id="UP000267900">
    <property type="component" value="Chromosome"/>
</dbReference>
<reference evidence="3 4" key="1">
    <citation type="submission" date="2018-12" db="EMBL/GenBank/DDBJ databases">
        <title>The whole draft genome of Streptomyce luteoverticillatus CGMCC 15060.</title>
        <authorList>
            <person name="Feng Z."/>
            <person name="Chen G."/>
            <person name="Zhang J."/>
            <person name="Zhu H."/>
            <person name="Yu X."/>
            <person name="Zhang W."/>
            <person name="Zhang X."/>
        </authorList>
    </citation>
    <scope>NUCLEOTIDE SEQUENCE [LARGE SCALE GENOMIC DNA]</scope>
    <source>
        <strain evidence="3 4">CGMCC 15060</strain>
    </source>
</reference>
<dbReference type="RefSeq" id="WP_126916691.1">
    <property type="nucleotide sequence ID" value="NZ_CP034587.1"/>
</dbReference>
<protein>
    <submittedName>
        <fullName evidence="3">Isochorismatase family protein</fullName>
    </submittedName>
</protein>
<sequence>MTATTLDPTTALVLVDLQKGIVALPTTDPAPTAEAVVERAARLATAFRERGLPVVLVRVVGAAPGRSEAPLRSGRPPADFAELVPGIGRQETDIVVTKHTWGAFHATDLDLQLRRRGVTQVVLAGIATGAGVESTARAAHEHGYHVTVATDAVTDPDPEIHRFSVAKVLPRLAETDTTDNILALLGG</sequence>
<dbReference type="Gene3D" id="3.40.50.850">
    <property type="entry name" value="Isochorismatase-like"/>
    <property type="match status" value="1"/>
</dbReference>
<dbReference type="GO" id="GO:0016787">
    <property type="term" value="F:hydrolase activity"/>
    <property type="evidence" value="ECO:0007669"/>
    <property type="project" value="UniProtKB-KW"/>
</dbReference>
<evidence type="ECO:0000256" key="1">
    <source>
        <dbReference type="ARBA" id="ARBA00022801"/>
    </source>
</evidence>
<gene>
    <name evidence="3" type="ORF">EKH77_25865</name>
</gene>
<feature type="domain" description="Isochorismatase-like" evidence="2">
    <location>
        <begin position="10"/>
        <end position="178"/>
    </location>
</feature>
<dbReference type="PANTHER" id="PTHR43540:SF7">
    <property type="entry name" value="ISOCHORISMATASE FAMILY PROTEIN YECD"/>
    <property type="match status" value="1"/>
</dbReference>
<accession>A0A3S9PPF6</accession>
<dbReference type="AlphaFoldDB" id="A0A3S9PPF6"/>
<dbReference type="SUPFAM" id="SSF52499">
    <property type="entry name" value="Isochorismatase-like hydrolases"/>
    <property type="match status" value="1"/>
</dbReference>
<dbReference type="InterPro" id="IPR036380">
    <property type="entry name" value="Isochorismatase-like_sf"/>
</dbReference>
<keyword evidence="4" id="KW-1185">Reference proteome</keyword>
<dbReference type="CDD" id="cd00431">
    <property type="entry name" value="cysteine_hydrolases"/>
    <property type="match status" value="1"/>
</dbReference>
<organism evidence="3 4">
    <name type="scientific">Streptomyces luteoverticillatus</name>
    <name type="common">Streptoverticillium luteoverticillatus</name>
    <dbReference type="NCBI Taxonomy" id="66425"/>
    <lineage>
        <taxon>Bacteria</taxon>
        <taxon>Bacillati</taxon>
        <taxon>Actinomycetota</taxon>
        <taxon>Actinomycetes</taxon>
        <taxon>Kitasatosporales</taxon>
        <taxon>Streptomycetaceae</taxon>
        <taxon>Streptomyces</taxon>
    </lineage>
</organism>
<keyword evidence="1" id="KW-0378">Hydrolase</keyword>
<dbReference type="PANTHER" id="PTHR43540">
    <property type="entry name" value="PEROXYUREIDOACRYLATE/UREIDOACRYLATE AMIDOHYDROLASE-RELATED"/>
    <property type="match status" value="1"/>
</dbReference>
<proteinExistence type="predicted"/>
<evidence type="ECO:0000259" key="2">
    <source>
        <dbReference type="Pfam" id="PF00857"/>
    </source>
</evidence>
<dbReference type="Pfam" id="PF00857">
    <property type="entry name" value="Isochorismatase"/>
    <property type="match status" value="1"/>
</dbReference>
<evidence type="ECO:0000313" key="4">
    <source>
        <dbReference type="Proteomes" id="UP000267900"/>
    </source>
</evidence>
<evidence type="ECO:0000313" key="3">
    <source>
        <dbReference type="EMBL" id="AZQ74188.1"/>
    </source>
</evidence>
<dbReference type="OrthoDB" id="3174612at2"/>
<dbReference type="EMBL" id="CP034587">
    <property type="protein sequence ID" value="AZQ74188.1"/>
    <property type="molecule type" value="Genomic_DNA"/>
</dbReference>
<name>A0A3S9PPF6_STRLT</name>
<dbReference type="InterPro" id="IPR000868">
    <property type="entry name" value="Isochorismatase-like_dom"/>
</dbReference>
<dbReference type="InterPro" id="IPR050272">
    <property type="entry name" value="Isochorismatase-like_hydrls"/>
</dbReference>